<gene>
    <name evidence="2" type="ORF">MONAX_5E000689</name>
</gene>
<comment type="caution">
    <text evidence="2">The sequence shown here is derived from an EMBL/GenBank/DDBJ whole genome shotgun (WGS) entry which is preliminary data.</text>
</comment>
<organism evidence="2 3">
    <name type="scientific">Marmota monax</name>
    <name type="common">Woodchuck</name>
    <dbReference type="NCBI Taxonomy" id="9995"/>
    <lineage>
        <taxon>Eukaryota</taxon>
        <taxon>Metazoa</taxon>
        <taxon>Chordata</taxon>
        <taxon>Craniata</taxon>
        <taxon>Vertebrata</taxon>
        <taxon>Euteleostomi</taxon>
        <taxon>Mammalia</taxon>
        <taxon>Eutheria</taxon>
        <taxon>Euarchontoglires</taxon>
        <taxon>Glires</taxon>
        <taxon>Rodentia</taxon>
        <taxon>Sciuromorpha</taxon>
        <taxon>Sciuridae</taxon>
        <taxon>Xerinae</taxon>
        <taxon>Marmotini</taxon>
        <taxon>Marmota</taxon>
    </lineage>
</organism>
<dbReference type="EMBL" id="CABDUW010000001">
    <property type="protein sequence ID" value="VTJ50853.1"/>
    <property type="molecule type" value="Genomic_DNA"/>
</dbReference>
<accession>A0A5E4A0V1</accession>
<evidence type="ECO:0000313" key="3">
    <source>
        <dbReference type="Proteomes" id="UP000335636"/>
    </source>
</evidence>
<sequence length="123" mass="12884">MARSCRPRLLNSGPRLFSIPVLIPSPARSSPCAVGLTRRGGGRAGARSPAVSSLHSQLSSLLPASCRRLTAEDSARGSGREEKICERWLRPFSAPGRDAQPSAAQRSPSAHPTAAATAAKEVD</sequence>
<reference evidence="2" key="1">
    <citation type="submission" date="2019-04" db="EMBL/GenBank/DDBJ databases">
        <authorList>
            <person name="Alioto T."/>
            <person name="Alioto T."/>
        </authorList>
    </citation>
    <scope>NUCLEOTIDE SEQUENCE [LARGE SCALE GENOMIC DNA]</scope>
</reference>
<proteinExistence type="predicted"/>
<feature type="region of interest" description="Disordered" evidence="1">
    <location>
        <begin position="27"/>
        <end position="52"/>
    </location>
</feature>
<feature type="compositionally biased region" description="Low complexity" evidence="1">
    <location>
        <begin position="99"/>
        <end position="123"/>
    </location>
</feature>
<feature type="region of interest" description="Disordered" evidence="1">
    <location>
        <begin position="91"/>
        <end position="123"/>
    </location>
</feature>
<dbReference type="AlphaFoldDB" id="A0A5E4A0V1"/>
<evidence type="ECO:0000256" key="1">
    <source>
        <dbReference type="SAM" id="MobiDB-lite"/>
    </source>
</evidence>
<name>A0A5E4A0V1_MARMO</name>
<evidence type="ECO:0000313" key="2">
    <source>
        <dbReference type="EMBL" id="VTJ50853.1"/>
    </source>
</evidence>
<keyword evidence="3" id="KW-1185">Reference proteome</keyword>
<protein>
    <submittedName>
        <fullName evidence="2">Uncharacterized protein</fullName>
    </submittedName>
</protein>
<dbReference type="Proteomes" id="UP000335636">
    <property type="component" value="Unassembled WGS sequence"/>
</dbReference>